<evidence type="ECO:0000313" key="1">
    <source>
        <dbReference type="EMBL" id="KAG8507706.1"/>
    </source>
</evidence>
<evidence type="ECO:0000313" key="2">
    <source>
        <dbReference type="Proteomes" id="UP000700334"/>
    </source>
</evidence>
<dbReference type="Proteomes" id="UP000700334">
    <property type="component" value="Unassembled WGS sequence"/>
</dbReference>
<dbReference type="EMBL" id="JAGFMF010012100">
    <property type="protein sequence ID" value="KAG8507706.1"/>
    <property type="molecule type" value="Genomic_DNA"/>
</dbReference>
<sequence length="78" mass="8706">MRLGWDSSSVDLLQEVKPFPNNQHEGSRGWCDSSCSNQTNISLLTSEAGVILDQRPKLGYLAFQLKALHYSAFHPRSA</sequence>
<accession>A0A8J5ZUV2</accession>
<comment type="caution">
    <text evidence="1">The sequence shown here is derived from an EMBL/GenBank/DDBJ whole genome shotgun (WGS) entry which is preliminary data.</text>
</comment>
<organism evidence="1 2">
    <name type="scientific">Galemys pyrenaicus</name>
    <name type="common">Iberian desman</name>
    <name type="synonym">Pyrenean desman</name>
    <dbReference type="NCBI Taxonomy" id="202257"/>
    <lineage>
        <taxon>Eukaryota</taxon>
        <taxon>Metazoa</taxon>
        <taxon>Chordata</taxon>
        <taxon>Craniata</taxon>
        <taxon>Vertebrata</taxon>
        <taxon>Euteleostomi</taxon>
        <taxon>Mammalia</taxon>
        <taxon>Eutheria</taxon>
        <taxon>Laurasiatheria</taxon>
        <taxon>Eulipotyphla</taxon>
        <taxon>Talpidae</taxon>
        <taxon>Galemys</taxon>
    </lineage>
</organism>
<protein>
    <submittedName>
        <fullName evidence="1">Uncharacterized protein</fullName>
    </submittedName>
</protein>
<reference evidence="1" key="1">
    <citation type="journal article" date="2021" name="Evol. Appl.">
        <title>The genome of the Pyrenean desman and the effects of bottlenecks and inbreeding on the genomic landscape of an endangered species.</title>
        <authorList>
            <person name="Escoda L."/>
            <person name="Castresana J."/>
        </authorList>
    </citation>
    <scope>NUCLEOTIDE SEQUENCE</scope>
    <source>
        <strain evidence="1">IBE-C5619</strain>
    </source>
</reference>
<proteinExistence type="predicted"/>
<name>A0A8J5ZUV2_GALPY</name>
<dbReference type="AlphaFoldDB" id="A0A8J5ZUV2"/>
<gene>
    <name evidence="1" type="ORF">J0S82_019748</name>
</gene>
<keyword evidence="2" id="KW-1185">Reference proteome</keyword>